<evidence type="ECO:0000256" key="11">
    <source>
        <dbReference type="RuleBase" id="RU003515"/>
    </source>
</evidence>
<comment type="cofactor">
    <cofactor evidence="10">
        <name>Mn(2+)</name>
        <dbReference type="ChEBI" id="CHEBI:29035"/>
    </cofactor>
    <cofactor evidence="10">
        <name>Mg(2+)</name>
        <dbReference type="ChEBI" id="CHEBI:18420"/>
    </cofactor>
    <text evidence="10">Manganese or magnesium. Binds 1 divalent metal ion per monomer in the absence of substrate. May bind a second metal ion after substrate binding.</text>
</comment>
<dbReference type="EMBL" id="CP101808">
    <property type="protein sequence ID" value="UUD37000.1"/>
    <property type="molecule type" value="Genomic_DNA"/>
</dbReference>
<dbReference type="InterPro" id="IPR012337">
    <property type="entry name" value="RNaseH-like_sf"/>
</dbReference>
<name>A0ABY5J4V7_9BACT</name>
<dbReference type="InterPro" id="IPR001352">
    <property type="entry name" value="RNase_HII/HIII"/>
</dbReference>
<sequence>MEFILFDETDIDLKDKKIIGIDEVGVGDYFGPLVSCSVFIPLENYDKVIELGVKDSKKLSDAKIRAIAPELKKLVRSFVYKLSPKGYNTMTKYNNANELKAFAHIKTANTVTQIMARYHLGKADFYFMDQFTNLDKTKEYFNKHLITNNFANLKPFKSPLLLAHKAEDKELSVAVASIIARDAFLEEMAVMNEKYNTVFPFGASNQVKEFAKEFFVKEENKKERYNLCKLSFNMEIE</sequence>
<comment type="catalytic activity">
    <reaction evidence="1 10 11">
        <text>Endonucleolytic cleavage to 5'-phosphomonoester.</text>
        <dbReference type="EC" id="3.1.26.4"/>
    </reaction>
</comment>
<dbReference type="InterPro" id="IPR024567">
    <property type="entry name" value="RNase_HII/HIII_dom"/>
</dbReference>
<dbReference type="SUPFAM" id="SSF53098">
    <property type="entry name" value="Ribonuclease H-like"/>
    <property type="match status" value="1"/>
</dbReference>
<evidence type="ECO:0000256" key="4">
    <source>
        <dbReference type="ARBA" id="ARBA00008378"/>
    </source>
</evidence>
<keyword evidence="14" id="KW-1185">Reference proteome</keyword>
<evidence type="ECO:0000256" key="2">
    <source>
        <dbReference type="ARBA" id="ARBA00004065"/>
    </source>
</evidence>
<evidence type="ECO:0000259" key="12">
    <source>
        <dbReference type="PROSITE" id="PS51975"/>
    </source>
</evidence>
<dbReference type="PANTHER" id="PTHR10954">
    <property type="entry name" value="RIBONUCLEASE H2 SUBUNIT A"/>
    <property type="match status" value="1"/>
</dbReference>
<evidence type="ECO:0000256" key="1">
    <source>
        <dbReference type="ARBA" id="ARBA00000077"/>
    </source>
</evidence>
<dbReference type="Proteomes" id="UP001059576">
    <property type="component" value="Chromosome"/>
</dbReference>
<dbReference type="EC" id="3.1.26.4" evidence="11"/>
<evidence type="ECO:0000256" key="5">
    <source>
        <dbReference type="ARBA" id="ARBA00022490"/>
    </source>
</evidence>
<dbReference type="InterPro" id="IPR036397">
    <property type="entry name" value="RNaseH_sf"/>
</dbReference>
<dbReference type="PANTHER" id="PTHR10954:SF23">
    <property type="entry name" value="RIBONUCLEASE"/>
    <property type="match status" value="1"/>
</dbReference>
<protein>
    <recommendedName>
        <fullName evidence="11">Ribonuclease</fullName>
        <ecNumber evidence="11">3.1.26.4</ecNumber>
    </recommendedName>
</protein>
<gene>
    <name evidence="13" type="ORF">NPA09_00255</name>
</gene>
<keyword evidence="6 10" id="KW-0540">Nuclease</keyword>
<evidence type="ECO:0000256" key="9">
    <source>
        <dbReference type="ARBA" id="ARBA00022801"/>
    </source>
</evidence>
<keyword evidence="5" id="KW-0963">Cytoplasm</keyword>
<proteinExistence type="inferred from homology"/>
<accession>A0ABY5J4V7</accession>
<feature type="binding site" evidence="10">
    <location>
        <position position="22"/>
    </location>
    <ligand>
        <name>a divalent metal cation</name>
        <dbReference type="ChEBI" id="CHEBI:60240"/>
    </ligand>
</feature>
<evidence type="ECO:0000256" key="6">
    <source>
        <dbReference type="ARBA" id="ARBA00022722"/>
    </source>
</evidence>
<keyword evidence="7 10" id="KW-0479">Metal-binding</keyword>
<evidence type="ECO:0000256" key="10">
    <source>
        <dbReference type="PROSITE-ProRule" id="PRU01319"/>
    </source>
</evidence>
<dbReference type="RefSeq" id="WP_165036250.1">
    <property type="nucleotide sequence ID" value="NZ_CP101808.1"/>
</dbReference>
<evidence type="ECO:0000313" key="13">
    <source>
        <dbReference type="EMBL" id="UUD37000.1"/>
    </source>
</evidence>
<dbReference type="CDD" id="cd06590">
    <property type="entry name" value="RNase_HII_bacteria_HIII_like"/>
    <property type="match status" value="1"/>
</dbReference>
<feature type="binding site" evidence="10">
    <location>
        <position position="129"/>
    </location>
    <ligand>
        <name>a divalent metal cation</name>
        <dbReference type="ChEBI" id="CHEBI:60240"/>
    </ligand>
</feature>
<evidence type="ECO:0000313" key="14">
    <source>
        <dbReference type="Proteomes" id="UP001059576"/>
    </source>
</evidence>
<keyword evidence="9 10" id="KW-0378">Hydrolase</keyword>
<comment type="similarity">
    <text evidence="4">Belongs to the RNase HII family. RnhC subfamily.</text>
</comment>
<dbReference type="PROSITE" id="PS51975">
    <property type="entry name" value="RNASE_H_2"/>
    <property type="match status" value="1"/>
</dbReference>
<dbReference type="Gene3D" id="3.30.420.10">
    <property type="entry name" value="Ribonuclease H-like superfamily/Ribonuclease H"/>
    <property type="match status" value="1"/>
</dbReference>
<comment type="function">
    <text evidence="2 11">Endonuclease that specifically degrades the RNA of RNA-DNA hybrids.</text>
</comment>
<dbReference type="Pfam" id="PF01351">
    <property type="entry name" value="RNase_HII"/>
    <property type="match status" value="1"/>
</dbReference>
<evidence type="ECO:0000256" key="7">
    <source>
        <dbReference type="ARBA" id="ARBA00022723"/>
    </source>
</evidence>
<reference evidence="13" key="1">
    <citation type="submission" date="2022-07" db="EMBL/GenBank/DDBJ databases">
        <title>Complete genome of Mycoplasma equigenitalium type strain T37.</title>
        <authorList>
            <person name="Spergser J."/>
        </authorList>
    </citation>
    <scope>NUCLEOTIDE SEQUENCE</scope>
    <source>
        <strain evidence="13">T37</strain>
    </source>
</reference>
<organism evidence="13 14">
    <name type="scientific">Mycoplasmopsis equigenitalium</name>
    <dbReference type="NCBI Taxonomy" id="114883"/>
    <lineage>
        <taxon>Bacteria</taxon>
        <taxon>Bacillati</taxon>
        <taxon>Mycoplasmatota</taxon>
        <taxon>Mycoplasmoidales</taxon>
        <taxon>Metamycoplasmataceae</taxon>
        <taxon>Mycoplasmopsis</taxon>
    </lineage>
</organism>
<feature type="domain" description="RNase H type-2" evidence="12">
    <location>
        <begin position="16"/>
        <end position="237"/>
    </location>
</feature>
<feature type="binding site" evidence="10">
    <location>
        <position position="23"/>
    </location>
    <ligand>
        <name>a divalent metal cation</name>
        <dbReference type="ChEBI" id="CHEBI:60240"/>
    </ligand>
</feature>
<comment type="subcellular location">
    <subcellularLocation>
        <location evidence="3">Cytoplasm</location>
    </subcellularLocation>
</comment>
<evidence type="ECO:0000256" key="3">
    <source>
        <dbReference type="ARBA" id="ARBA00004496"/>
    </source>
</evidence>
<evidence type="ECO:0000256" key="8">
    <source>
        <dbReference type="ARBA" id="ARBA00022759"/>
    </source>
</evidence>
<keyword evidence="8 10" id="KW-0255">Endonuclease</keyword>